<evidence type="ECO:0000313" key="7">
    <source>
        <dbReference type="EMBL" id="KUG00175.1"/>
    </source>
</evidence>
<protein>
    <recommendedName>
        <fullName evidence="3">Nonsense-mediated mRNA decay factor SMG8</fullName>
    </recommendedName>
</protein>
<dbReference type="PANTHER" id="PTHR13091:SF0">
    <property type="entry name" value="NONSENSE-MEDIATED MRNA DECAY FACTOR SMG8"/>
    <property type="match status" value="1"/>
</dbReference>
<dbReference type="PROSITE" id="PS50089">
    <property type="entry name" value="ZF_RING_2"/>
    <property type="match status" value="1"/>
</dbReference>
<dbReference type="Proteomes" id="UP000052943">
    <property type="component" value="Unassembled WGS sequence"/>
</dbReference>
<dbReference type="AlphaFoldDB" id="A0A0W8DUR6"/>
<organism evidence="7 8">
    <name type="scientific">Phytophthora nicotianae</name>
    <name type="common">Potato buckeye rot agent</name>
    <name type="synonym">Phytophthora parasitica</name>
    <dbReference type="NCBI Taxonomy" id="4792"/>
    <lineage>
        <taxon>Eukaryota</taxon>
        <taxon>Sar</taxon>
        <taxon>Stramenopiles</taxon>
        <taxon>Oomycota</taxon>
        <taxon>Peronosporomycetes</taxon>
        <taxon>Peronosporales</taxon>
        <taxon>Peronosporaceae</taxon>
        <taxon>Phytophthora</taxon>
    </lineage>
</organism>
<gene>
    <name evidence="7" type="ORF">AM587_10016706</name>
</gene>
<sequence length="816" mass="90216">MPGGRNGGRQSASSSSSSRHAPPPLPFDRSLNEPIRVYPPELGRSSPLAALQSLQNKNVAVVGFLSTSSSSSSHTFAFANRVIGRNVFRDDEMQNATTVKDVRLPASVHLYYDDVARCIYLLGLVRPDSVCYSPQATKMGTPNSNNRNKPSARRQSTTGDEVDEQSPLNETQRIRNEMDTFEREKLKMQVLLYSSCNMLIVMKEDARVTTNVLKEVRTMAMEKAQLQSFVPTSTKHSKRDSNHSKSSSSSSGGGNAFAPGRCVPLVVYVVPAPDEILHVSMKTQGSGPLRSATVTYCKSLETRLTTLFRSLRASTVGSCRMRDALSAANLSKERRVFNLDPSHSVVVVSRRTATTDGRPEALLENLLDALDSDISADDVLNDTSLLQPLADDDMGLQRLNQYVQKYIDLLFSFSPSGSKEGGRTELLSPPQWLKAFHALIKSYSRLEFKRRQETTALEALDNDITSDYLAPASLATYHFDPMEPTRPNMFLRSLYGSRMPQTLHPRVDPQASSYWEEDTASSQEIARAMEEADTSDVEPEDEGKKKNSVLAAALAGDEHASRRLSIPTLSSQLAALLGPDGMALDDMDNLRVEDMDSPVNAQLSPAGLISIAAADIDEANNNSQNMPPVNGELDLAFIRSLRQASTEADTETQPSLGSVCEEPAVDVDAVESDNKLFSLVRRHLNLLGTTSTSATDEAVDNAAEGQSKLRFLSLLRRINELRSQQVDTESWDGLPYPQIIALPTFKYQIREHVEENHAEEDSEVNNTVCAVCCDEFEAEEEVRALPCLHFYHRECIDQWLMCHRQCPICKHVVAVY</sequence>
<dbReference type="EMBL" id="LNFO01000759">
    <property type="protein sequence ID" value="KUG00175.1"/>
    <property type="molecule type" value="Genomic_DNA"/>
</dbReference>
<dbReference type="CDD" id="cd16454">
    <property type="entry name" value="RING-H2_PA-TM-RING"/>
    <property type="match status" value="1"/>
</dbReference>
<name>A0A0W8DUR6_PHYNI</name>
<comment type="caution">
    <text evidence="7">The sequence shown here is derived from an EMBL/GenBank/DDBJ whole genome shotgun (WGS) entry which is preliminary data.</text>
</comment>
<proteinExistence type="inferred from homology"/>
<keyword evidence="4" id="KW-0479">Metal-binding</keyword>
<dbReference type="InterPro" id="IPR001841">
    <property type="entry name" value="Znf_RING"/>
</dbReference>
<evidence type="ECO:0000256" key="4">
    <source>
        <dbReference type="PROSITE-ProRule" id="PRU00175"/>
    </source>
</evidence>
<dbReference type="GO" id="GO:0000184">
    <property type="term" value="P:nuclear-transcribed mRNA catabolic process, nonsense-mediated decay"/>
    <property type="evidence" value="ECO:0007669"/>
    <property type="project" value="UniProtKB-KW"/>
</dbReference>
<feature type="compositionally biased region" description="Polar residues" evidence="5">
    <location>
        <begin position="136"/>
        <end position="159"/>
    </location>
</feature>
<keyword evidence="2" id="KW-0866">Nonsense-mediated mRNA decay</keyword>
<dbReference type="GO" id="GO:0008270">
    <property type="term" value="F:zinc ion binding"/>
    <property type="evidence" value="ECO:0007669"/>
    <property type="project" value="UniProtKB-KW"/>
</dbReference>
<dbReference type="PANTHER" id="PTHR13091">
    <property type="entry name" value="AMPLIFIED IN BREAST CANCER 2-RELATED"/>
    <property type="match status" value="1"/>
</dbReference>
<dbReference type="SMART" id="SM00184">
    <property type="entry name" value="RING"/>
    <property type="match status" value="1"/>
</dbReference>
<keyword evidence="4" id="KW-0863">Zinc-finger</keyword>
<reference evidence="7 8" key="1">
    <citation type="submission" date="2015-11" db="EMBL/GenBank/DDBJ databases">
        <title>Genomes and virulence difference between two physiological races of Phytophthora nicotianae.</title>
        <authorList>
            <person name="Liu H."/>
            <person name="Ma X."/>
            <person name="Yu H."/>
            <person name="Fang D."/>
            <person name="Li Y."/>
            <person name="Wang X."/>
            <person name="Wang W."/>
            <person name="Dong Y."/>
            <person name="Xiao B."/>
        </authorList>
    </citation>
    <scope>NUCLEOTIDE SEQUENCE [LARGE SCALE GENOMIC DNA]</scope>
    <source>
        <strain evidence="8">race 0</strain>
    </source>
</reference>
<dbReference type="OrthoDB" id="63589at2759"/>
<feature type="region of interest" description="Disordered" evidence="5">
    <location>
        <begin position="136"/>
        <end position="177"/>
    </location>
</feature>
<comment type="similarity">
    <text evidence="1">Belongs to the SMG8 family.</text>
</comment>
<evidence type="ECO:0000256" key="3">
    <source>
        <dbReference type="ARBA" id="ARBA00029509"/>
    </source>
</evidence>
<keyword evidence="4" id="KW-0862">Zinc</keyword>
<evidence type="ECO:0000256" key="1">
    <source>
        <dbReference type="ARBA" id="ARBA00006443"/>
    </source>
</evidence>
<feature type="region of interest" description="Disordered" evidence="5">
    <location>
        <begin position="1"/>
        <end position="32"/>
    </location>
</feature>
<evidence type="ECO:0000313" key="8">
    <source>
        <dbReference type="Proteomes" id="UP000052943"/>
    </source>
</evidence>
<dbReference type="InterPro" id="IPR013083">
    <property type="entry name" value="Znf_RING/FYVE/PHD"/>
</dbReference>
<dbReference type="InterPro" id="IPR019354">
    <property type="entry name" value="SMG8-like"/>
</dbReference>
<dbReference type="SUPFAM" id="SSF57850">
    <property type="entry name" value="RING/U-box"/>
    <property type="match status" value="1"/>
</dbReference>
<evidence type="ECO:0000256" key="2">
    <source>
        <dbReference type="ARBA" id="ARBA00023161"/>
    </source>
</evidence>
<evidence type="ECO:0000259" key="6">
    <source>
        <dbReference type="PROSITE" id="PS50089"/>
    </source>
</evidence>
<dbReference type="Gene3D" id="3.30.40.10">
    <property type="entry name" value="Zinc/RING finger domain, C3HC4 (zinc finger)"/>
    <property type="match status" value="1"/>
</dbReference>
<accession>A0A0W8DUR6</accession>
<dbReference type="STRING" id="4790.A0A0W8DUR6"/>
<feature type="domain" description="RING-type" evidence="6">
    <location>
        <begin position="769"/>
        <end position="810"/>
    </location>
</feature>
<evidence type="ECO:0000256" key="5">
    <source>
        <dbReference type="SAM" id="MobiDB-lite"/>
    </source>
</evidence>
<dbReference type="Pfam" id="PF13639">
    <property type="entry name" value="zf-RING_2"/>
    <property type="match status" value="1"/>
</dbReference>
<feature type="region of interest" description="Disordered" evidence="5">
    <location>
        <begin position="227"/>
        <end position="255"/>
    </location>
</feature>